<gene>
    <name evidence="1" type="ORF">RPERSI_LOCUS33561</name>
</gene>
<dbReference type="Proteomes" id="UP000789920">
    <property type="component" value="Unassembled WGS sequence"/>
</dbReference>
<proteinExistence type="predicted"/>
<name>A0ACA9SQW8_9GLOM</name>
<evidence type="ECO:0000313" key="2">
    <source>
        <dbReference type="Proteomes" id="UP000789920"/>
    </source>
</evidence>
<accession>A0ACA9SQW8</accession>
<feature type="non-terminal residue" evidence="1">
    <location>
        <position position="53"/>
    </location>
</feature>
<dbReference type="EMBL" id="CAJVQC010145673">
    <property type="protein sequence ID" value="CAG8845201.1"/>
    <property type="molecule type" value="Genomic_DNA"/>
</dbReference>
<comment type="caution">
    <text evidence="1">The sequence shown here is derived from an EMBL/GenBank/DDBJ whole genome shotgun (WGS) entry which is preliminary data.</text>
</comment>
<reference evidence="1" key="1">
    <citation type="submission" date="2021-06" db="EMBL/GenBank/DDBJ databases">
        <authorList>
            <person name="Kallberg Y."/>
            <person name="Tangrot J."/>
            <person name="Rosling A."/>
        </authorList>
    </citation>
    <scope>NUCLEOTIDE SEQUENCE</scope>
    <source>
        <strain evidence="1">MA461A</strain>
    </source>
</reference>
<protein>
    <submittedName>
        <fullName evidence="1">15291_t:CDS:1</fullName>
    </submittedName>
</protein>
<organism evidence="1 2">
    <name type="scientific">Racocetra persica</name>
    <dbReference type="NCBI Taxonomy" id="160502"/>
    <lineage>
        <taxon>Eukaryota</taxon>
        <taxon>Fungi</taxon>
        <taxon>Fungi incertae sedis</taxon>
        <taxon>Mucoromycota</taxon>
        <taxon>Glomeromycotina</taxon>
        <taxon>Glomeromycetes</taxon>
        <taxon>Diversisporales</taxon>
        <taxon>Gigasporaceae</taxon>
        <taxon>Racocetra</taxon>
    </lineage>
</organism>
<keyword evidence="2" id="KW-1185">Reference proteome</keyword>
<sequence>MLIILDIQEFEIPEFYRFAGETSKAMGNRFELFCVELLKRYFERLGIRVTHTG</sequence>
<evidence type="ECO:0000313" key="1">
    <source>
        <dbReference type="EMBL" id="CAG8845201.1"/>
    </source>
</evidence>